<feature type="transmembrane region" description="Helical" evidence="1">
    <location>
        <begin position="516"/>
        <end position="533"/>
    </location>
</feature>
<feature type="domain" description="PEGA" evidence="2">
    <location>
        <begin position="425"/>
        <end position="489"/>
    </location>
</feature>
<dbReference type="Pfam" id="PF08308">
    <property type="entry name" value="PEGA"/>
    <property type="match status" value="3"/>
</dbReference>
<dbReference type="OrthoDB" id="94874at2157"/>
<name>A0A4Y5SIA0_9EURY</name>
<gene>
    <name evidence="3" type="ORF">FH039_01275</name>
</gene>
<keyword evidence="4" id="KW-1185">Reference proteome</keyword>
<dbReference type="Gene3D" id="2.60.40.1120">
    <property type="entry name" value="Carboxypeptidase-like, regulatory domain"/>
    <property type="match status" value="1"/>
</dbReference>
<accession>A0A4Y5SIA0</accession>
<feature type="domain" description="PEGA" evidence="2">
    <location>
        <begin position="358"/>
        <end position="422"/>
    </location>
</feature>
<dbReference type="PANTHER" id="PTHR36194">
    <property type="entry name" value="S-LAYER-LIKE PROTEIN"/>
    <property type="match status" value="1"/>
</dbReference>
<dbReference type="Proteomes" id="UP000306007">
    <property type="component" value="Chromosome"/>
</dbReference>
<proteinExistence type="predicted"/>
<dbReference type="InterPro" id="IPR013229">
    <property type="entry name" value="PEGA"/>
</dbReference>
<feature type="domain" description="PEGA" evidence="2">
    <location>
        <begin position="284"/>
        <end position="354"/>
    </location>
</feature>
<evidence type="ECO:0000256" key="1">
    <source>
        <dbReference type="SAM" id="Phobius"/>
    </source>
</evidence>
<dbReference type="KEGG" id="tic:FH039_01275"/>
<dbReference type="PANTHER" id="PTHR36194:SF1">
    <property type="entry name" value="S-LAYER-LIKE PROTEIN"/>
    <property type="match status" value="1"/>
</dbReference>
<keyword evidence="1" id="KW-1133">Transmembrane helix</keyword>
<evidence type="ECO:0000313" key="3">
    <source>
        <dbReference type="EMBL" id="QDA30516.1"/>
    </source>
</evidence>
<keyword evidence="1" id="KW-0472">Membrane</keyword>
<sequence>MAALRRLFLLSILFSMLFVPFASPTPVLFEFSGQVKVGDLNATAPTVLNLSTGVWPVELSAGNVTLIFNLSIGDVPLVVRVDEPLLDGALSGFSTATVFLDGRKVPAPESEETPCMLAPNWTAGEGMDSAMGPSKPVPMETVLFASCRVRDYLLLPSGLPVAVEYAGVKKYCLVKISAEGGGWSSYGGCSRQPVENAVVPLPVRILSKPANATVYVNDFHLFGEWFTPMRLYLPFTPELSSYSISLGANGYPFVSGVVASEKNLTVFADLSALSRVVSVHPEKGTLKVSTRPSNASLAIFAGNRKVFSGRSPLRLALPAGTYTVSASLPGYGGIVENVTVPVNGSVSLNLTLSPLPAELNVTTVPLGAEVRVGNRTCTSPCSLNLTPGVYNVSASLRGYLPNSTLVLLSPGDLRNISLQLVRRPILRILTSPGGATVTVGEKRCLTPCNISLIPGNYSVTVEKEGYEKVFLMVSLHVGDVTMVNVSLRERLPLTSSSETASHETTGTVPRSVGGDWEPVLAVLALLIVAALFIKIRRGG</sequence>
<reference evidence="3 4" key="1">
    <citation type="submission" date="2019-06" db="EMBL/GenBank/DDBJ databases">
        <title>Thermococcus indicus sp. nov., a Fe(III)-reducing hyperthermophilic archaeon isolated from the Onnuri vent field of the Central Indian Ocean ridge.</title>
        <authorList>
            <person name="Lim J.K."/>
            <person name="Kim Y.J."/>
            <person name="Kwon K.K."/>
        </authorList>
    </citation>
    <scope>NUCLEOTIDE SEQUENCE [LARGE SCALE GENOMIC DNA]</scope>
    <source>
        <strain evidence="3 4">IOH1</strain>
    </source>
</reference>
<organism evidence="3 4">
    <name type="scientific">Thermococcus indicus</name>
    <dbReference type="NCBI Taxonomy" id="2586643"/>
    <lineage>
        <taxon>Archaea</taxon>
        <taxon>Methanobacteriati</taxon>
        <taxon>Methanobacteriota</taxon>
        <taxon>Thermococci</taxon>
        <taxon>Thermococcales</taxon>
        <taxon>Thermococcaceae</taxon>
        <taxon>Thermococcus</taxon>
    </lineage>
</organism>
<protein>
    <submittedName>
        <fullName evidence="3">PEGA domain-containing protein</fullName>
    </submittedName>
</protein>
<dbReference type="EMBL" id="CP040846">
    <property type="protein sequence ID" value="QDA30516.1"/>
    <property type="molecule type" value="Genomic_DNA"/>
</dbReference>
<dbReference type="GeneID" id="40473773"/>
<dbReference type="AlphaFoldDB" id="A0A4Y5SIA0"/>
<evidence type="ECO:0000313" key="4">
    <source>
        <dbReference type="Proteomes" id="UP000306007"/>
    </source>
</evidence>
<evidence type="ECO:0000259" key="2">
    <source>
        <dbReference type="Pfam" id="PF08308"/>
    </source>
</evidence>
<keyword evidence="1" id="KW-0812">Transmembrane</keyword>
<dbReference type="RefSeq" id="WP_139679906.1">
    <property type="nucleotide sequence ID" value="NZ_CP040846.1"/>
</dbReference>